<dbReference type="EMBL" id="FSRA01000001">
    <property type="protein sequence ID" value="SIN68184.1"/>
    <property type="molecule type" value="Genomic_DNA"/>
</dbReference>
<evidence type="ECO:0000313" key="3">
    <source>
        <dbReference type="Proteomes" id="UP000185003"/>
    </source>
</evidence>
<dbReference type="AlphaFoldDB" id="A0A1N6DC05"/>
<gene>
    <name evidence="2" type="ORF">SAMN04488055_0581</name>
</gene>
<dbReference type="RefSeq" id="WP_074237705.1">
    <property type="nucleotide sequence ID" value="NZ_FSRA01000001.1"/>
</dbReference>
<evidence type="ECO:0000313" key="2">
    <source>
        <dbReference type="EMBL" id="SIN68184.1"/>
    </source>
</evidence>
<dbReference type="SUPFAM" id="SSF55008">
    <property type="entry name" value="HMA, heavy metal-associated domain"/>
    <property type="match status" value="1"/>
</dbReference>
<dbReference type="Pfam" id="PF00403">
    <property type="entry name" value="HMA"/>
    <property type="match status" value="1"/>
</dbReference>
<dbReference type="InterPro" id="IPR036163">
    <property type="entry name" value="HMA_dom_sf"/>
</dbReference>
<dbReference type="STRING" id="536979.SAMN04488055_0581"/>
<reference evidence="3" key="1">
    <citation type="submission" date="2016-11" db="EMBL/GenBank/DDBJ databases">
        <authorList>
            <person name="Varghese N."/>
            <person name="Submissions S."/>
        </authorList>
    </citation>
    <scope>NUCLEOTIDE SEQUENCE [LARGE SCALE GENOMIC DNA]</scope>
    <source>
        <strain evidence="3">DSM 24787</strain>
    </source>
</reference>
<sequence>MKTIRIFIAIAIAVLSTQGLKAQDHKLNLFNFEPKAQKATIKVYGECDMCKRRIEKALKIEGIKSSYWDVDTKILTVLYHKKKIDIGKISSLVAAAGHDTDKVKAKDEVYNAFPDCCQYERAPDNSPSEVTK</sequence>
<keyword evidence="3" id="KW-1185">Reference proteome</keyword>
<protein>
    <submittedName>
        <fullName evidence="2">Copper chaperone CopZ</fullName>
    </submittedName>
</protein>
<name>A0A1N6DC05_9BACT</name>
<accession>A0A1N6DC05</accession>
<dbReference type="Gene3D" id="3.30.70.100">
    <property type="match status" value="1"/>
</dbReference>
<dbReference type="OrthoDB" id="5513217at2"/>
<dbReference type="GO" id="GO:0046872">
    <property type="term" value="F:metal ion binding"/>
    <property type="evidence" value="ECO:0007669"/>
    <property type="project" value="InterPro"/>
</dbReference>
<organism evidence="2 3">
    <name type="scientific">Chitinophaga niabensis</name>
    <dbReference type="NCBI Taxonomy" id="536979"/>
    <lineage>
        <taxon>Bacteria</taxon>
        <taxon>Pseudomonadati</taxon>
        <taxon>Bacteroidota</taxon>
        <taxon>Chitinophagia</taxon>
        <taxon>Chitinophagales</taxon>
        <taxon>Chitinophagaceae</taxon>
        <taxon>Chitinophaga</taxon>
    </lineage>
</organism>
<dbReference type="Proteomes" id="UP000185003">
    <property type="component" value="Unassembled WGS sequence"/>
</dbReference>
<evidence type="ECO:0000259" key="1">
    <source>
        <dbReference type="Pfam" id="PF00403"/>
    </source>
</evidence>
<feature type="domain" description="HMA" evidence="1">
    <location>
        <begin position="47"/>
        <end position="98"/>
    </location>
</feature>
<dbReference type="InterPro" id="IPR006121">
    <property type="entry name" value="HMA_dom"/>
</dbReference>
<proteinExistence type="predicted"/>
<dbReference type="CDD" id="cd00371">
    <property type="entry name" value="HMA"/>
    <property type="match status" value="1"/>
</dbReference>